<sequence>MNVLFTGLLPVRIVKSYFETDSTFLTTTPAPVFHRFLMKAENDTYPLCFDVIGAVILQLLHHPSIELYINGVLDSIINGGFKKIVIHVGTDYDIEVDTEGISLRQRQTTICYTTQDPITTER</sequence>
<evidence type="ECO:0000313" key="2">
    <source>
        <dbReference type="Proteomes" id="UP001482620"/>
    </source>
</evidence>
<evidence type="ECO:0000313" key="1">
    <source>
        <dbReference type="EMBL" id="MEQ2242314.1"/>
    </source>
</evidence>
<reference evidence="1 2" key="1">
    <citation type="submission" date="2021-06" db="EMBL/GenBank/DDBJ databases">
        <authorList>
            <person name="Palmer J.M."/>
        </authorList>
    </citation>
    <scope>NUCLEOTIDE SEQUENCE [LARGE SCALE GENOMIC DNA]</scope>
    <source>
        <strain evidence="2">if_2019</strain>
        <tissue evidence="1">Muscle</tissue>
    </source>
</reference>
<gene>
    <name evidence="1" type="ORF">ILYODFUR_034639</name>
</gene>
<dbReference type="EMBL" id="JAHRIQ010064231">
    <property type="protein sequence ID" value="MEQ2242314.1"/>
    <property type="molecule type" value="Genomic_DNA"/>
</dbReference>
<accession>A0ABV0UAT5</accession>
<name>A0ABV0UAT5_9TELE</name>
<dbReference type="Proteomes" id="UP001482620">
    <property type="component" value="Unassembled WGS sequence"/>
</dbReference>
<protein>
    <submittedName>
        <fullName evidence="1">Uncharacterized protein</fullName>
    </submittedName>
</protein>
<proteinExistence type="predicted"/>
<keyword evidence="2" id="KW-1185">Reference proteome</keyword>
<comment type="caution">
    <text evidence="1">The sequence shown here is derived from an EMBL/GenBank/DDBJ whole genome shotgun (WGS) entry which is preliminary data.</text>
</comment>
<organism evidence="1 2">
    <name type="scientific">Ilyodon furcidens</name>
    <name type="common">goldbreast splitfin</name>
    <dbReference type="NCBI Taxonomy" id="33524"/>
    <lineage>
        <taxon>Eukaryota</taxon>
        <taxon>Metazoa</taxon>
        <taxon>Chordata</taxon>
        <taxon>Craniata</taxon>
        <taxon>Vertebrata</taxon>
        <taxon>Euteleostomi</taxon>
        <taxon>Actinopterygii</taxon>
        <taxon>Neopterygii</taxon>
        <taxon>Teleostei</taxon>
        <taxon>Neoteleostei</taxon>
        <taxon>Acanthomorphata</taxon>
        <taxon>Ovalentaria</taxon>
        <taxon>Atherinomorphae</taxon>
        <taxon>Cyprinodontiformes</taxon>
        <taxon>Goodeidae</taxon>
        <taxon>Ilyodon</taxon>
    </lineage>
</organism>